<dbReference type="GO" id="GO:0010828">
    <property type="term" value="P:positive regulation of D-glucose transmembrane transport"/>
    <property type="evidence" value="ECO:0007669"/>
    <property type="project" value="TreeGrafter"/>
</dbReference>
<dbReference type="SUPFAM" id="SSF49562">
    <property type="entry name" value="C2 domain (Calcium/lipid-binding domain, CaLB)"/>
    <property type="match status" value="1"/>
</dbReference>
<organism evidence="3 4">
    <name type="scientific">Scleropages formosus</name>
    <name type="common">Asian bonytongue</name>
    <name type="synonym">Osteoglossum formosum</name>
    <dbReference type="NCBI Taxonomy" id="113540"/>
    <lineage>
        <taxon>Eukaryota</taxon>
        <taxon>Metazoa</taxon>
        <taxon>Chordata</taxon>
        <taxon>Craniata</taxon>
        <taxon>Vertebrata</taxon>
        <taxon>Euteleostomi</taxon>
        <taxon>Actinopterygii</taxon>
        <taxon>Neopterygii</taxon>
        <taxon>Teleostei</taxon>
        <taxon>Osteoglossocephala</taxon>
        <taxon>Osteoglossomorpha</taxon>
        <taxon>Osteoglossiformes</taxon>
        <taxon>Osteoglossidae</taxon>
        <taxon>Scleropages</taxon>
    </lineage>
</organism>
<dbReference type="OrthoDB" id="419768at2759"/>
<dbReference type="GO" id="GO:0072659">
    <property type="term" value="P:protein localization to plasma membrane"/>
    <property type="evidence" value="ECO:0007669"/>
    <property type="project" value="TreeGrafter"/>
</dbReference>
<feature type="compositionally biased region" description="Pro residues" evidence="1">
    <location>
        <begin position="278"/>
        <end position="290"/>
    </location>
</feature>
<dbReference type="GO" id="GO:0090314">
    <property type="term" value="P:positive regulation of protein targeting to membrane"/>
    <property type="evidence" value="ECO:0007669"/>
    <property type="project" value="TreeGrafter"/>
</dbReference>
<proteinExistence type="predicted"/>
<sequence>MPGKLKAKILAGRHLPVMDRASDLTDAFVEVKFGNTTFKTDVFPKSLNPQWNSEWFKFEVDDEDLQDEPLQITVLDHDTYSANDAIGKVYIDIDPLLSTEAATVISGWFPIYDTIHGIRGEISVLVKVELFSDSNRFRQSSCGVKFFCTPSIPRCYRLAAVHGFVEELVVNEDPEHQWIDRIRTPRASNEARQRLISLMSGELQRKIGLKVLEMGGNAVVGYLQCFDLEGESGLVVRAIGTACTLEKPGSLPPSAPSASPSMETKELLLSNNSSTLPPSYPVTVPSPGPSAPLKYQPFSSSSPKSCRHQSSCSDTDLSFVPKIAPPLPSHRFHPYPSSPAFSSEPLSSSAPSRLHWGAKRARGFATPTCLAMLRKTMSFSENLPLEASGIGSSGSSGKEGCSFKMPQKQVTPSALEQREFPFFTFTRFPPGFLLHVGGVVSARSVKLLDRIYNPDEPETRDAWWEEIRQEIKSHAKALGCHAVVGYSESTSICDEVCILSAAGTAAVLDPTLMQEGCLDDGGEHRLDEHSFLSCVFCHVPYDDFNSPFPAHLAQCCTCGRHKVPDVLFTTIELPREAKVSGKGCLIQARLCRLKKKAQGEASATAVSNLLPFMEYELHTQLMNKLKLRAMNALFGLRVQISLGENMVVGLASATGVYLNALPSPGGVQIAGKTPGDTAQEQHISNMQRKINDTIAGNKELYEINPLEVAEDVSGSPIPEPQRRPRLFRSVSESSTEVPELDLAYGRKDAFVLEIDDTDALEDMHSLLTDAPAPSGFYSCNTEVMPGIYSWTSAVQMFTSVRMFRLGNANLTNQGVNKAFNDLCEDLLKSLYFKVRSMVPCCLCHLNFSVAVPEEELVQVTVTAAAMTFDKDGSQEPNRTTPRENDEQLQFALELSTEPASPPTFSSRKGLPGGSETHVGARASSVDYGSFADRCSTLVELIKVKAQTMRRGSIKTISSLETGSPLLRDRSRSVRSTHSYSSNAVTVVKMTPLSFIPNTRIIKYLGIINMFFIRETSSLREEGGVSGFLHGFITEVFAMVRAHVAALGGNAVLSYQMKECVFMENPNKNQAQCLINVSGDAVILVRHTEPDP</sequence>
<gene>
    <name evidence="3" type="primary">C2CD5</name>
    <name evidence="3" type="synonym">LOC108942447</name>
</gene>
<dbReference type="AlphaFoldDB" id="A0A8C9RF89"/>
<feature type="compositionally biased region" description="Polar residues" evidence="1">
    <location>
        <begin position="297"/>
        <end position="309"/>
    </location>
</feature>
<feature type="region of interest" description="Disordered" evidence="1">
    <location>
        <begin position="276"/>
        <end position="309"/>
    </location>
</feature>
<dbReference type="Pfam" id="PF23025">
    <property type="entry name" value="YbjQ_2"/>
    <property type="match status" value="3"/>
</dbReference>
<dbReference type="CDD" id="cd08688">
    <property type="entry name" value="C2_KIAA0528-like"/>
    <property type="match status" value="1"/>
</dbReference>
<keyword evidence="4" id="KW-1185">Reference proteome</keyword>
<dbReference type="InterPro" id="IPR056430">
    <property type="entry name" value="C2CD5_YbjQ-like_dom"/>
</dbReference>
<dbReference type="InterPro" id="IPR057815">
    <property type="entry name" value="C2CD5_C"/>
</dbReference>
<dbReference type="GeneTree" id="ENSGT00390000000212"/>
<dbReference type="Pfam" id="PF23028">
    <property type="entry name" value="YbjQ_3"/>
    <property type="match status" value="1"/>
</dbReference>
<dbReference type="Pfam" id="PF23128">
    <property type="entry name" value="YbjQ_4"/>
    <property type="match status" value="1"/>
</dbReference>
<reference evidence="3 4" key="1">
    <citation type="submission" date="2019-04" db="EMBL/GenBank/DDBJ databases">
        <authorList>
            <consortium name="Wellcome Sanger Institute Data Sharing"/>
        </authorList>
    </citation>
    <scope>NUCLEOTIDE SEQUENCE [LARGE SCALE GENOMIC DNA]</scope>
</reference>
<dbReference type="SMART" id="SM00239">
    <property type="entry name" value="C2"/>
    <property type="match status" value="1"/>
</dbReference>
<dbReference type="GO" id="GO:0005544">
    <property type="term" value="F:calcium-dependent phospholipid binding"/>
    <property type="evidence" value="ECO:0007669"/>
    <property type="project" value="InterPro"/>
</dbReference>
<dbReference type="GO" id="GO:0005886">
    <property type="term" value="C:plasma membrane"/>
    <property type="evidence" value="ECO:0007669"/>
    <property type="project" value="TreeGrafter"/>
</dbReference>
<evidence type="ECO:0000256" key="1">
    <source>
        <dbReference type="SAM" id="MobiDB-lite"/>
    </source>
</evidence>
<dbReference type="GO" id="GO:0031340">
    <property type="term" value="P:positive regulation of vesicle fusion"/>
    <property type="evidence" value="ECO:0007669"/>
    <property type="project" value="TreeGrafter"/>
</dbReference>
<evidence type="ECO:0000313" key="4">
    <source>
        <dbReference type="Proteomes" id="UP000694397"/>
    </source>
</evidence>
<dbReference type="PANTHER" id="PTHR37412:SF2">
    <property type="entry name" value="C2 DOMAIN-CONTAINING PROTEIN 5"/>
    <property type="match status" value="1"/>
</dbReference>
<evidence type="ECO:0000259" key="2">
    <source>
        <dbReference type="PROSITE" id="PS50004"/>
    </source>
</evidence>
<dbReference type="GO" id="GO:0005509">
    <property type="term" value="F:calcium ion binding"/>
    <property type="evidence" value="ECO:0007669"/>
    <property type="project" value="TreeGrafter"/>
</dbReference>
<dbReference type="InterPro" id="IPR035892">
    <property type="entry name" value="C2_domain_sf"/>
</dbReference>
<dbReference type="InterPro" id="IPR000008">
    <property type="entry name" value="C2_dom"/>
</dbReference>
<dbReference type="InterPro" id="IPR038983">
    <property type="entry name" value="C2CD5"/>
</dbReference>
<dbReference type="Proteomes" id="UP000694397">
    <property type="component" value="Chromosome 5"/>
</dbReference>
<evidence type="ECO:0000313" key="3">
    <source>
        <dbReference type="Ensembl" id="ENSSFOP00015011241.2"/>
    </source>
</evidence>
<feature type="region of interest" description="Disordered" evidence="1">
    <location>
        <begin position="895"/>
        <end position="917"/>
    </location>
</feature>
<dbReference type="PROSITE" id="PS50004">
    <property type="entry name" value="C2"/>
    <property type="match status" value="1"/>
</dbReference>
<accession>A0A8C9RF89</accession>
<dbReference type="PANTHER" id="PTHR37412">
    <property type="entry name" value="C2 DOMAIN-CONTAINING PROTEIN 5"/>
    <property type="match status" value="1"/>
</dbReference>
<dbReference type="KEGG" id="sfm:108942447"/>
<dbReference type="Pfam" id="PF00168">
    <property type="entry name" value="C2"/>
    <property type="match status" value="1"/>
</dbReference>
<reference evidence="3" key="3">
    <citation type="submission" date="2025-09" db="UniProtKB">
        <authorList>
            <consortium name="Ensembl"/>
        </authorList>
    </citation>
    <scope>IDENTIFICATION</scope>
</reference>
<dbReference type="GO" id="GO:0065002">
    <property type="term" value="P:intracellular protein transmembrane transport"/>
    <property type="evidence" value="ECO:0007669"/>
    <property type="project" value="TreeGrafter"/>
</dbReference>
<dbReference type="InterPro" id="IPR037785">
    <property type="entry name" value="C2_C2CD5"/>
</dbReference>
<feature type="domain" description="C2" evidence="2">
    <location>
        <begin position="1"/>
        <end position="109"/>
    </location>
</feature>
<reference evidence="3" key="2">
    <citation type="submission" date="2025-08" db="UniProtKB">
        <authorList>
            <consortium name="Ensembl"/>
        </authorList>
    </citation>
    <scope>IDENTIFICATION</scope>
</reference>
<dbReference type="Gene3D" id="2.60.40.150">
    <property type="entry name" value="C2 domain"/>
    <property type="match status" value="1"/>
</dbReference>
<protein>
    <submittedName>
        <fullName evidence="3">C2 calcium dependent domain containing 5</fullName>
    </submittedName>
</protein>
<dbReference type="InterPro" id="IPR056431">
    <property type="entry name" value="C2CD5_YbjQ-rel_dom"/>
</dbReference>
<dbReference type="Ensembl" id="ENSSFOT00015011390.2">
    <property type="protein sequence ID" value="ENSSFOP00015011241.2"/>
    <property type="gene ID" value="ENSSFOG00015007251.2"/>
</dbReference>
<name>A0A8C9RF89_SCLFO</name>